<reference evidence="2" key="1">
    <citation type="journal article" date="2021" name="Nat. Commun.">
        <title>Genetic determinants of endophytism in the Arabidopsis root mycobiome.</title>
        <authorList>
            <person name="Mesny F."/>
            <person name="Miyauchi S."/>
            <person name="Thiergart T."/>
            <person name="Pickel B."/>
            <person name="Atanasova L."/>
            <person name="Karlsson M."/>
            <person name="Huettel B."/>
            <person name="Barry K.W."/>
            <person name="Haridas S."/>
            <person name="Chen C."/>
            <person name="Bauer D."/>
            <person name="Andreopoulos W."/>
            <person name="Pangilinan J."/>
            <person name="LaButti K."/>
            <person name="Riley R."/>
            <person name="Lipzen A."/>
            <person name="Clum A."/>
            <person name="Drula E."/>
            <person name="Henrissat B."/>
            <person name="Kohler A."/>
            <person name="Grigoriev I.V."/>
            <person name="Martin F.M."/>
            <person name="Hacquard S."/>
        </authorList>
    </citation>
    <scope>NUCLEOTIDE SEQUENCE</scope>
    <source>
        <strain evidence="2">MPI-CAGE-CH-0235</strain>
    </source>
</reference>
<evidence type="ECO:0000313" key="2">
    <source>
        <dbReference type="EMBL" id="KAH7303563.1"/>
    </source>
</evidence>
<name>A0A8K0WJL1_9HYPO</name>
<protein>
    <submittedName>
        <fullName evidence="2">Uncharacterized protein</fullName>
    </submittedName>
</protein>
<dbReference type="AlphaFoldDB" id="A0A8K0WJL1"/>
<evidence type="ECO:0000313" key="3">
    <source>
        <dbReference type="Proteomes" id="UP000813444"/>
    </source>
</evidence>
<dbReference type="OrthoDB" id="5343483at2759"/>
<evidence type="ECO:0000256" key="1">
    <source>
        <dbReference type="SAM" id="MobiDB-lite"/>
    </source>
</evidence>
<gene>
    <name evidence="2" type="ORF">B0I35DRAFT_446442</name>
</gene>
<organism evidence="2 3">
    <name type="scientific">Stachybotrys elegans</name>
    <dbReference type="NCBI Taxonomy" id="80388"/>
    <lineage>
        <taxon>Eukaryota</taxon>
        <taxon>Fungi</taxon>
        <taxon>Dikarya</taxon>
        <taxon>Ascomycota</taxon>
        <taxon>Pezizomycotina</taxon>
        <taxon>Sordariomycetes</taxon>
        <taxon>Hypocreomycetidae</taxon>
        <taxon>Hypocreales</taxon>
        <taxon>Stachybotryaceae</taxon>
        <taxon>Stachybotrys</taxon>
    </lineage>
</organism>
<dbReference type="EMBL" id="JAGPNK010000031">
    <property type="protein sequence ID" value="KAH7303563.1"/>
    <property type="molecule type" value="Genomic_DNA"/>
</dbReference>
<comment type="caution">
    <text evidence="2">The sequence shown here is derived from an EMBL/GenBank/DDBJ whole genome shotgun (WGS) entry which is preliminary data.</text>
</comment>
<accession>A0A8K0WJL1</accession>
<keyword evidence="3" id="KW-1185">Reference proteome</keyword>
<sequence length="303" mass="34309">MVESLSMRQIIQSHQRGRLAVDPLCWTACHLQLLQCSFTDPVEASPTARRDFAKRNGLCFILRTLESRKAAGRRSGINNLISHAECPLKSRQNLSFHFNSRIYKLECTAFYDRRQAQSPAIAAYIDREWISQMRREALYPRDDMNGNNVKGLEVYRKMLHSITPENPIAEPYVLAMLIGMAQEQQIAGLISPSQQDEQLSHNPVFNVRVLVSSKDKEKMHLYCADFTSAFLRKLDDLDLPAEPSVVSIRIIAIPYEPHESLRDRLFSILLPSQLEGKRHVTEGGGKSQQIGQGVEGHVPISCP</sequence>
<proteinExistence type="predicted"/>
<feature type="region of interest" description="Disordered" evidence="1">
    <location>
        <begin position="279"/>
        <end position="303"/>
    </location>
</feature>
<dbReference type="Proteomes" id="UP000813444">
    <property type="component" value="Unassembled WGS sequence"/>
</dbReference>